<dbReference type="RefSeq" id="WP_106061067.1">
    <property type="nucleotide sequence ID" value="NZ_PVXQ01000053.1"/>
</dbReference>
<dbReference type="InterPro" id="IPR000835">
    <property type="entry name" value="HTH_MarR-typ"/>
</dbReference>
<dbReference type="Pfam" id="PF01047">
    <property type="entry name" value="MarR"/>
    <property type="match status" value="1"/>
</dbReference>
<organism evidence="5 6">
    <name type="scientific">Clostridium vincentii</name>
    <dbReference type="NCBI Taxonomy" id="52704"/>
    <lineage>
        <taxon>Bacteria</taxon>
        <taxon>Bacillati</taxon>
        <taxon>Bacillota</taxon>
        <taxon>Clostridia</taxon>
        <taxon>Eubacteriales</taxon>
        <taxon>Clostridiaceae</taxon>
        <taxon>Clostridium</taxon>
    </lineage>
</organism>
<dbReference type="Gene3D" id="1.10.10.10">
    <property type="entry name" value="Winged helix-like DNA-binding domain superfamily/Winged helix DNA-binding domain"/>
    <property type="match status" value="1"/>
</dbReference>
<evidence type="ECO:0000256" key="3">
    <source>
        <dbReference type="ARBA" id="ARBA00023163"/>
    </source>
</evidence>
<dbReference type="GO" id="GO:0003677">
    <property type="term" value="F:DNA binding"/>
    <property type="evidence" value="ECO:0007669"/>
    <property type="project" value="UniProtKB-KW"/>
</dbReference>
<keyword evidence="6" id="KW-1185">Reference proteome</keyword>
<evidence type="ECO:0000313" key="6">
    <source>
        <dbReference type="Proteomes" id="UP000239471"/>
    </source>
</evidence>
<evidence type="ECO:0000256" key="1">
    <source>
        <dbReference type="ARBA" id="ARBA00023015"/>
    </source>
</evidence>
<evidence type="ECO:0000256" key="2">
    <source>
        <dbReference type="ARBA" id="ARBA00023125"/>
    </source>
</evidence>
<dbReference type="SMART" id="SM00347">
    <property type="entry name" value="HTH_MARR"/>
    <property type="match status" value="1"/>
</dbReference>
<keyword evidence="3" id="KW-0804">Transcription</keyword>
<feature type="domain" description="HTH marR-type" evidence="4">
    <location>
        <begin position="4"/>
        <end position="136"/>
    </location>
</feature>
<dbReference type="PANTHER" id="PTHR42756">
    <property type="entry name" value="TRANSCRIPTIONAL REGULATOR, MARR"/>
    <property type="match status" value="1"/>
</dbReference>
<dbReference type="PROSITE" id="PS50995">
    <property type="entry name" value="HTH_MARR_2"/>
    <property type="match status" value="1"/>
</dbReference>
<proteinExistence type="predicted"/>
<dbReference type="InterPro" id="IPR036388">
    <property type="entry name" value="WH-like_DNA-bd_sf"/>
</dbReference>
<dbReference type="PANTHER" id="PTHR42756:SF1">
    <property type="entry name" value="TRANSCRIPTIONAL REPRESSOR OF EMRAB OPERON"/>
    <property type="match status" value="1"/>
</dbReference>
<gene>
    <name evidence="5" type="primary">yusO_2</name>
    <name evidence="5" type="ORF">CLVI_31970</name>
</gene>
<evidence type="ECO:0000259" key="4">
    <source>
        <dbReference type="PROSITE" id="PS50995"/>
    </source>
</evidence>
<accession>A0A2T0B7F1</accession>
<keyword evidence="2" id="KW-0238">DNA-binding</keyword>
<dbReference type="InterPro" id="IPR036390">
    <property type="entry name" value="WH_DNA-bd_sf"/>
</dbReference>
<name>A0A2T0B7F1_9CLOT</name>
<dbReference type="GO" id="GO:0003700">
    <property type="term" value="F:DNA-binding transcription factor activity"/>
    <property type="evidence" value="ECO:0007669"/>
    <property type="project" value="InterPro"/>
</dbReference>
<dbReference type="AlphaFoldDB" id="A0A2T0B7F1"/>
<dbReference type="SUPFAM" id="SSF46785">
    <property type="entry name" value="Winged helix' DNA-binding domain"/>
    <property type="match status" value="1"/>
</dbReference>
<evidence type="ECO:0000313" key="5">
    <source>
        <dbReference type="EMBL" id="PRR79820.1"/>
    </source>
</evidence>
<comment type="caution">
    <text evidence="5">The sequence shown here is derived from an EMBL/GenBank/DDBJ whole genome shotgun (WGS) entry which is preliminary data.</text>
</comment>
<keyword evidence="1" id="KW-0805">Transcription regulation</keyword>
<dbReference type="Proteomes" id="UP000239471">
    <property type="component" value="Unassembled WGS sequence"/>
</dbReference>
<sequence length="152" mass="17216">MNDSTKIMELLKEVNTLMDKGLKSYFSNCGITVTQLAVVNILGKRDRVKLNELSEELKITPTAVSLIVNRLESQGVIERVRSEEDKRVVYAKLSDKFKATHGNLDNNINGFLSLLLKTKNEKEVQKIFDGLELLKNLLESSENIISDHIKLK</sequence>
<dbReference type="OrthoDB" id="49580at2"/>
<dbReference type="EMBL" id="PVXQ01000053">
    <property type="protein sequence ID" value="PRR79820.1"/>
    <property type="molecule type" value="Genomic_DNA"/>
</dbReference>
<protein>
    <submittedName>
        <fullName evidence="5">Putative HTH-type transcriptional regulator YusO</fullName>
    </submittedName>
</protein>
<reference evidence="5 6" key="1">
    <citation type="submission" date="2018-03" db="EMBL/GenBank/DDBJ databases">
        <title>Genome sequence of Clostridium vincentii DSM 10228.</title>
        <authorList>
            <person name="Poehlein A."/>
            <person name="Daniel R."/>
        </authorList>
    </citation>
    <scope>NUCLEOTIDE SEQUENCE [LARGE SCALE GENOMIC DNA]</scope>
    <source>
        <strain evidence="5 6">DSM 10228</strain>
    </source>
</reference>